<dbReference type="UniPathway" id="UPA00646">
    <property type="reaction ID" value="UER00699"/>
</dbReference>
<dbReference type="InterPro" id="IPR036994">
    <property type="entry name" value="Me_CoM_Rdtase_gsu_sf"/>
</dbReference>
<dbReference type="SMR" id="A0A1C7D1E5"/>
<dbReference type="InterPro" id="IPR009024">
    <property type="entry name" value="Me_CoM_Rdtase_Fd-like_fold"/>
</dbReference>
<reference evidence="9 12" key="3">
    <citation type="submission" date="2023-12" db="EMBL/GenBank/DDBJ databases">
        <title>Phenotypic and Genomic Characterization of Methanothermobacter wolfeii Strain BSEL, a CO2-Capturing Archaeon with Minimal Nutrient Requirements.</title>
        <authorList>
            <person name="Ale Enriquez F."/>
            <person name="Ahring B.K."/>
        </authorList>
    </citation>
    <scope>NUCLEOTIDE SEQUENCE [LARGE SCALE GENOMIC DNA]</scope>
    <source>
        <strain evidence="9 12">BSEL-1</strain>
    </source>
</reference>
<dbReference type="PDB" id="5A8W">
    <property type="method" value="X-ray"/>
    <property type="resolution" value="1.80 A"/>
    <property type="chains" value="C/F/I/L=1-265"/>
</dbReference>
<feature type="binding site" evidence="13">
    <location>
        <position position="122"/>
    </location>
    <ligand>
        <name>coenzyme F430</name>
        <dbReference type="ChEBI" id="CHEBI:60540"/>
    </ligand>
</feature>
<dbReference type="Proteomes" id="UP001065373">
    <property type="component" value="Chromosome"/>
</dbReference>
<feature type="binding site" evidence="13">
    <location>
        <position position="121"/>
    </location>
    <ligand>
        <name>coenzyme F430</name>
        <dbReference type="ChEBI" id="CHEBI:60540"/>
    </ligand>
</feature>
<comment type="catalytic activity">
    <reaction evidence="7">
        <text>coenzyme B + methyl-coenzyme M = methane + coenzyme M-coenzyme B heterodisulfide</text>
        <dbReference type="Rhea" id="RHEA:12532"/>
        <dbReference type="ChEBI" id="CHEBI:16183"/>
        <dbReference type="ChEBI" id="CHEBI:58286"/>
        <dbReference type="ChEBI" id="CHEBI:58411"/>
        <dbReference type="ChEBI" id="CHEBI:58596"/>
        <dbReference type="EC" id="2.8.4.1"/>
    </reaction>
    <physiologicalReaction direction="left-to-right" evidence="7">
        <dbReference type="Rhea" id="RHEA:12533"/>
    </physiologicalReaction>
</comment>
<dbReference type="InterPro" id="IPR003178">
    <property type="entry name" value="Me_CoM_Rdtase_gsu"/>
</dbReference>
<evidence type="ECO:0000256" key="4">
    <source>
        <dbReference type="ARBA" id="ARBA00011155"/>
    </source>
</evidence>
<evidence type="ECO:0000313" key="11">
    <source>
        <dbReference type="PDB" id="5A8W"/>
    </source>
</evidence>
<evidence type="ECO:0000256" key="1">
    <source>
        <dbReference type="ARBA" id="ARBA00001952"/>
    </source>
</evidence>
<dbReference type="GO" id="GO:0050524">
    <property type="term" value="F:coenzyme-B sulfoethylthiotransferase activity"/>
    <property type="evidence" value="ECO:0007669"/>
    <property type="project" value="UniProtKB-UniRule"/>
</dbReference>
<reference evidence="11 13" key="1">
    <citation type="journal article" date="2016" name="Angew. Chem. Int. Ed. Engl.">
        <title>Didehydroaspartate Modification in Methyl-CoenzymeM Reductase Catalyzing Methane Formation.</title>
        <authorList>
            <person name="Wagner T."/>
            <person name="Kahnt J."/>
            <person name="Ermler U."/>
            <person name="Shima S."/>
        </authorList>
    </citation>
    <scope>X-RAY CRYSTALLOGRAPHY (1.80 ANGSTROMS) IN COMPLEX WITH COENZYME M</scope>
</reference>
<dbReference type="STRING" id="145261.MWSIV6_1522"/>
<evidence type="ECO:0000256" key="5">
    <source>
        <dbReference type="ARBA" id="ARBA00022679"/>
    </source>
</evidence>
<dbReference type="NCBIfam" id="TIGR03259">
    <property type="entry name" value="met_CoM_red_gam"/>
    <property type="match status" value="1"/>
</dbReference>
<evidence type="ECO:0007829" key="13">
    <source>
        <dbReference type="PDB" id="5A8W"/>
    </source>
</evidence>
<dbReference type="Proteomes" id="UP001369247">
    <property type="component" value="Unassembled WGS sequence"/>
</dbReference>
<dbReference type="KEGG" id="mwo:MWSIV6_1522"/>
<proteinExistence type="evidence at protein level"/>
<reference evidence="10" key="2">
    <citation type="submission" date="2022-09" db="EMBL/GenBank/DDBJ databases">
        <title>Characterization of three MwoI isoschizomers from sequenced genome and metagenomes.</title>
        <authorList>
            <person name="Fomenkov A."/>
            <person name="Xu S.Y."/>
            <person name="Roberts R.J."/>
        </authorList>
    </citation>
    <scope>NUCLEOTIDE SEQUENCE</scope>
    <source>
        <strain evidence="10">DSM 2970</strain>
    </source>
</reference>
<feature type="binding site" evidence="13">
    <location>
        <position position="157"/>
    </location>
    <ligand>
        <name>coenzyme F430</name>
        <dbReference type="ChEBI" id="CHEBI:60540"/>
    </ligand>
</feature>
<comment type="subunit">
    <text evidence="8">Hexamer of two alpha, two beta, and two gamma chains.</text>
</comment>
<dbReference type="GeneID" id="75107123"/>
<keyword evidence="6 8" id="KW-0484">Methanogenesis</keyword>
<comment type="subunit">
    <text evidence="4">MCR is a hexamer of two alpha, two beta, and two gamma chains, forming a dimer of heterotrimers.</text>
</comment>
<feature type="binding site" evidence="13">
    <location>
        <position position="158"/>
    </location>
    <ligand>
        <name>coenzyme F430</name>
        <dbReference type="ChEBI" id="CHEBI:60540"/>
    </ligand>
</feature>
<comment type="pathway">
    <text evidence="2 8">One-carbon metabolism; methyl-coenzyme M reduction; methane from methyl-coenzyme M: step 1/1.</text>
</comment>
<evidence type="ECO:0000256" key="7">
    <source>
        <dbReference type="ARBA" id="ARBA00047772"/>
    </source>
</evidence>
<evidence type="ECO:0000313" key="10">
    <source>
        <dbReference type="EMBL" id="UXH31412.1"/>
    </source>
</evidence>
<keyword evidence="12" id="KW-1185">Reference proteome</keyword>
<organism evidence="11">
    <name type="scientific">Methanothermobacter wolfeii</name>
    <name type="common">Methanobacterium wolfei</name>
    <dbReference type="NCBI Taxonomy" id="145261"/>
    <lineage>
        <taxon>Archaea</taxon>
        <taxon>Methanobacteriati</taxon>
        <taxon>Methanobacteriota</taxon>
        <taxon>Methanomada group</taxon>
        <taxon>Methanobacteria</taxon>
        <taxon>Methanobacteriales</taxon>
        <taxon>Methanobacteriaceae</taxon>
        <taxon>Methanothermobacter</taxon>
    </lineage>
</organism>
<comment type="similarity">
    <text evidence="3">Belongs to the methyl-coenzyme M reductase gamma subunit family.</text>
</comment>
<sequence>MSYKAQYTPGETRIAENRRKHMNPDYELRKLREISDEDLVKVLGHRNPGESYKSVHPPLDEMDFEEDIVRDLVEPIQGAKEGVRVRYIQFADSMYNAPAQPYDRARTYMWRYRGVDTGTLSGRQVIEMRELDLEGVSKELVETELFDPATTGIRGATVHGHSLRLDENGLMFDALQRYVFDEETGHVVYVKEQVGRPLDEPVDMGQPLDEEELRKITTIYRKDNIAMRDDKEAIEVVENIHTGRTMGGFGMDVFKEDLRKRLGDD</sequence>
<dbReference type="AlphaFoldDB" id="A0A1C7D1E5"/>
<dbReference type="CDD" id="cd00539">
    <property type="entry name" value="MCR_gamma"/>
    <property type="match status" value="1"/>
</dbReference>
<dbReference type="Pfam" id="PF02240">
    <property type="entry name" value="MCR_gamma"/>
    <property type="match status" value="1"/>
</dbReference>
<dbReference type="RefSeq" id="WP_074359402.1">
    <property type="nucleotide sequence ID" value="NZ_CP104550.1"/>
</dbReference>
<dbReference type="Gene3D" id="3.90.320.20">
    <property type="entry name" value="Methyl-coenzyme M reductase, gamma subunit"/>
    <property type="match status" value="1"/>
</dbReference>
<dbReference type="GO" id="GO:0015948">
    <property type="term" value="P:methanogenesis"/>
    <property type="evidence" value="ECO:0007669"/>
    <property type="project" value="UniProtKB-UniRule"/>
</dbReference>
<evidence type="ECO:0000313" key="9">
    <source>
        <dbReference type="EMBL" id="MEJ8542204.1"/>
    </source>
</evidence>
<evidence type="ECO:0000256" key="8">
    <source>
        <dbReference type="PIRNR" id="PIRNR000264"/>
    </source>
</evidence>
<dbReference type="GeneID" id="58979149"/>
<gene>
    <name evidence="9" type="primary">mcrG</name>
    <name evidence="10" type="ORF">N5910_07685</name>
    <name evidence="9" type="ORF">U2150_01670</name>
</gene>
<evidence type="ECO:0000313" key="12">
    <source>
        <dbReference type="Proteomes" id="UP001369247"/>
    </source>
</evidence>
<dbReference type="PIRSF" id="PIRSF000264">
    <property type="entry name" value="Meth_CoM_rd_gama"/>
    <property type="match status" value="1"/>
</dbReference>
<accession>A0A1C7D1E5</accession>
<name>A0A1C7D1E5_METWO</name>
<keyword evidence="11 13" id="KW-0002">3D-structure</keyword>
<feature type="binding site" evidence="13">
    <location>
        <position position="159"/>
    </location>
    <ligand>
        <name>coenzyme F430</name>
        <dbReference type="ChEBI" id="CHEBI:60540"/>
    </ligand>
</feature>
<evidence type="ECO:0000256" key="6">
    <source>
        <dbReference type="ARBA" id="ARBA00022994"/>
    </source>
</evidence>
<evidence type="ECO:0000256" key="2">
    <source>
        <dbReference type="ARBA" id="ARBA00005149"/>
    </source>
</evidence>
<comment type="cofactor">
    <cofactor evidence="1">
        <name>coenzyme F430</name>
        <dbReference type="ChEBI" id="CHEBI:60540"/>
    </cofactor>
</comment>
<dbReference type="EMBL" id="JAXUHJ010000003">
    <property type="protein sequence ID" value="MEJ8542204.1"/>
    <property type="molecule type" value="Genomic_DNA"/>
</dbReference>
<dbReference type="EC" id="2.8.4.1" evidence="8"/>
<dbReference type="EMBL" id="CP104550">
    <property type="protein sequence ID" value="UXH31412.1"/>
    <property type="molecule type" value="Genomic_DNA"/>
</dbReference>
<keyword evidence="5 8" id="KW-0808">Transferase</keyword>
<feature type="binding site" evidence="13">
    <location>
        <position position="161"/>
    </location>
    <ligand>
        <name>coenzyme F430</name>
        <dbReference type="ChEBI" id="CHEBI:60540"/>
    </ligand>
</feature>
<dbReference type="SUPFAM" id="SSF55088">
    <property type="entry name" value="Methyl-coenzyme M reductase subunits"/>
    <property type="match status" value="1"/>
</dbReference>
<dbReference type="PDBsum" id="5A8W"/>
<protein>
    <recommendedName>
        <fullName evidence="8">Methyl-coenzyme M reductase subunit gamma</fullName>
        <ecNumber evidence="8">2.8.4.1</ecNumber>
    </recommendedName>
</protein>
<evidence type="ECO:0000256" key="3">
    <source>
        <dbReference type="ARBA" id="ARBA00008740"/>
    </source>
</evidence>